<dbReference type="SUPFAM" id="SSF89082">
    <property type="entry name" value="Antibiotic binding domain of TipA-like multidrug resistance regulators"/>
    <property type="match status" value="1"/>
</dbReference>
<sequence>MDEEYTVGSAAELAGLSVRTLRYYDEIGLARPSSRSPGGYRLYTETDLAVLQRVAFYRELGLEIGDIAEILGDAEATDEDHLRRQRELIEQRVSRFRAMLALIDKEPAARAAGIALTPAERRTVFGEGRFLDRLMDHAEQTRQQWGDTPEHAERQRRTARYGEQDWLRLRTELAAINQALADAMAWGVPATDPAAMELAEQLRLHTVQWFHDCGYESHRELAEHYRANRRSGRNYDEMVPGLSRYVHDAIVANCERAAAATPG</sequence>
<organism evidence="6 7">
    <name type="scientific">Catenulispora pinistramenti</name>
    <dbReference type="NCBI Taxonomy" id="2705254"/>
    <lineage>
        <taxon>Bacteria</taxon>
        <taxon>Bacillati</taxon>
        <taxon>Actinomycetota</taxon>
        <taxon>Actinomycetes</taxon>
        <taxon>Catenulisporales</taxon>
        <taxon>Catenulisporaceae</taxon>
        <taxon>Catenulispora</taxon>
    </lineage>
</organism>
<dbReference type="Pfam" id="PF07739">
    <property type="entry name" value="TipAS"/>
    <property type="match status" value="1"/>
</dbReference>
<dbReference type="EMBL" id="JAAFYZ010000144">
    <property type="protein sequence ID" value="MBS2551561.1"/>
    <property type="molecule type" value="Genomic_DNA"/>
</dbReference>
<feature type="domain" description="HTH merR-type" evidence="5">
    <location>
        <begin position="4"/>
        <end position="73"/>
    </location>
</feature>
<dbReference type="CDD" id="cd01106">
    <property type="entry name" value="HTH_TipAL-Mta"/>
    <property type="match status" value="1"/>
</dbReference>
<evidence type="ECO:0000313" key="6">
    <source>
        <dbReference type="EMBL" id="MBS2551561.1"/>
    </source>
</evidence>
<dbReference type="RefSeq" id="WP_212016285.1">
    <property type="nucleotide sequence ID" value="NZ_JAAFYZ010000144.1"/>
</dbReference>
<dbReference type="SMART" id="SM00422">
    <property type="entry name" value="HTH_MERR"/>
    <property type="match status" value="1"/>
</dbReference>
<evidence type="ECO:0000259" key="5">
    <source>
        <dbReference type="PROSITE" id="PS50937"/>
    </source>
</evidence>
<dbReference type="InterPro" id="IPR009061">
    <property type="entry name" value="DNA-bd_dom_put_sf"/>
</dbReference>
<dbReference type="PANTHER" id="PTHR30204">
    <property type="entry name" value="REDOX-CYCLING DRUG-SENSING TRANSCRIPTIONAL ACTIVATOR SOXR"/>
    <property type="match status" value="1"/>
</dbReference>
<dbReference type="InterPro" id="IPR047057">
    <property type="entry name" value="MerR_fam"/>
</dbReference>
<evidence type="ECO:0000313" key="7">
    <source>
        <dbReference type="Proteomes" id="UP000730482"/>
    </source>
</evidence>
<dbReference type="Pfam" id="PF13411">
    <property type="entry name" value="MerR_1"/>
    <property type="match status" value="1"/>
</dbReference>
<reference evidence="6 7" key="1">
    <citation type="submission" date="2020-02" db="EMBL/GenBank/DDBJ databases">
        <title>Acidophilic actinobacteria isolated from forest soil.</title>
        <authorList>
            <person name="Golinska P."/>
        </authorList>
    </citation>
    <scope>NUCLEOTIDE SEQUENCE [LARGE SCALE GENOMIC DNA]</scope>
    <source>
        <strain evidence="6 7">NL8</strain>
    </source>
</reference>
<dbReference type="InterPro" id="IPR000551">
    <property type="entry name" value="MerR-type_HTH_dom"/>
</dbReference>
<evidence type="ECO:0000256" key="1">
    <source>
        <dbReference type="ARBA" id="ARBA00023015"/>
    </source>
</evidence>
<dbReference type="InterPro" id="IPR012925">
    <property type="entry name" value="TipAS_dom"/>
</dbReference>
<evidence type="ECO:0000256" key="2">
    <source>
        <dbReference type="ARBA" id="ARBA00023125"/>
    </source>
</evidence>
<evidence type="ECO:0000256" key="4">
    <source>
        <dbReference type="ARBA" id="ARBA00023163"/>
    </source>
</evidence>
<keyword evidence="7" id="KW-1185">Reference proteome</keyword>
<gene>
    <name evidence="6" type="ORF">KGQ19_32305</name>
</gene>
<evidence type="ECO:0000256" key="3">
    <source>
        <dbReference type="ARBA" id="ARBA00023159"/>
    </source>
</evidence>
<accession>A0ABS5KZQ5</accession>
<dbReference type="PRINTS" id="PR00040">
    <property type="entry name" value="HTHMERR"/>
</dbReference>
<dbReference type="PANTHER" id="PTHR30204:SF90">
    <property type="entry name" value="HTH-TYPE TRANSCRIPTIONAL ACTIVATOR MTA"/>
    <property type="match status" value="1"/>
</dbReference>
<dbReference type="PROSITE" id="PS50937">
    <property type="entry name" value="HTH_MERR_2"/>
    <property type="match status" value="1"/>
</dbReference>
<dbReference type="Gene3D" id="1.10.490.50">
    <property type="entry name" value="Antibiotic binding domain of TipA-like multidrug resistance regulators"/>
    <property type="match status" value="1"/>
</dbReference>
<dbReference type="Proteomes" id="UP000730482">
    <property type="component" value="Unassembled WGS sequence"/>
</dbReference>
<dbReference type="SUPFAM" id="SSF46955">
    <property type="entry name" value="Putative DNA-binding domain"/>
    <property type="match status" value="1"/>
</dbReference>
<keyword evidence="2" id="KW-0238">DNA-binding</keyword>
<protein>
    <submittedName>
        <fullName evidence="6">MerR family transcriptional regulator</fullName>
    </submittedName>
</protein>
<proteinExistence type="predicted"/>
<keyword evidence="1" id="KW-0805">Transcription regulation</keyword>
<keyword evidence="3" id="KW-0010">Activator</keyword>
<name>A0ABS5KZQ5_9ACTN</name>
<dbReference type="InterPro" id="IPR036244">
    <property type="entry name" value="TipA-like_antibiotic-bd"/>
</dbReference>
<keyword evidence="4" id="KW-0804">Transcription</keyword>
<comment type="caution">
    <text evidence="6">The sequence shown here is derived from an EMBL/GenBank/DDBJ whole genome shotgun (WGS) entry which is preliminary data.</text>
</comment>
<dbReference type="Gene3D" id="1.10.1660.10">
    <property type="match status" value="1"/>
</dbReference>